<keyword evidence="2" id="KW-0548">Nucleotidyltransferase</keyword>
<dbReference type="GO" id="GO:0061503">
    <property type="term" value="F:tRNA threonylcarbamoyladenosine dehydratase"/>
    <property type="evidence" value="ECO:0007669"/>
    <property type="project" value="TreeGrafter"/>
</dbReference>
<dbReference type="PANTHER" id="PTHR43267:SF1">
    <property type="entry name" value="TRNA THREONYLCARBAMOYLADENOSINE DEHYDRATASE"/>
    <property type="match status" value="1"/>
</dbReference>
<dbReference type="InterPro" id="IPR035985">
    <property type="entry name" value="Ubiquitin-activating_enz"/>
</dbReference>
<dbReference type="GO" id="GO:0061504">
    <property type="term" value="P:cyclic threonylcarbamoyladenosine biosynthetic process"/>
    <property type="evidence" value="ECO:0007669"/>
    <property type="project" value="TreeGrafter"/>
</dbReference>
<proteinExistence type="predicted"/>
<dbReference type="Pfam" id="PF00899">
    <property type="entry name" value="ThiF"/>
    <property type="match status" value="1"/>
</dbReference>
<evidence type="ECO:0000313" key="2">
    <source>
        <dbReference type="EMBL" id="SUP44871.1"/>
    </source>
</evidence>
<gene>
    <name evidence="2" type="primary">thiF</name>
    <name evidence="2" type="ORF">NCTC12020_01872</name>
</gene>
<reference evidence="2 3" key="1">
    <citation type="submission" date="2018-06" db="EMBL/GenBank/DDBJ databases">
        <authorList>
            <consortium name="Pathogen Informatics"/>
            <person name="Doyle S."/>
        </authorList>
    </citation>
    <scope>NUCLEOTIDE SEQUENCE [LARGE SCALE GENOMIC DNA]</scope>
    <source>
        <strain evidence="2 3">NCTC12020</strain>
    </source>
</reference>
<dbReference type="RefSeq" id="WP_115310949.1">
    <property type="nucleotide sequence ID" value="NZ_UHIO01000001.1"/>
</dbReference>
<dbReference type="PANTHER" id="PTHR43267">
    <property type="entry name" value="TRNA THREONYLCARBAMOYLADENOSINE DEHYDRATASE"/>
    <property type="match status" value="1"/>
</dbReference>
<dbReference type="EMBL" id="UHIO01000001">
    <property type="protein sequence ID" value="SUP44871.1"/>
    <property type="molecule type" value="Genomic_DNA"/>
</dbReference>
<dbReference type="GO" id="GO:0008641">
    <property type="term" value="F:ubiquitin-like modifier activating enzyme activity"/>
    <property type="evidence" value="ECO:0007669"/>
    <property type="project" value="InterPro"/>
</dbReference>
<dbReference type="Gene3D" id="3.40.50.720">
    <property type="entry name" value="NAD(P)-binding Rossmann-like Domain"/>
    <property type="match status" value="1"/>
</dbReference>
<evidence type="ECO:0000313" key="3">
    <source>
        <dbReference type="Proteomes" id="UP000255367"/>
    </source>
</evidence>
<dbReference type="CDD" id="cd00755">
    <property type="entry name" value="YgdL_like"/>
    <property type="match status" value="1"/>
</dbReference>
<dbReference type="Proteomes" id="UP000255367">
    <property type="component" value="Unassembled WGS sequence"/>
</dbReference>
<dbReference type="InterPro" id="IPR000594">
    <property type="entry name" value="ThiF_NAD_FAD-bd"/>
</dbReference>
<organism evidence="2 3">
    <name type="scientific">Veillonella criceti</name>
    <dbReference type="NCBI Taxonomy" id="103891"/>
    <lineage>
        <taxon>Bacteria</taxon>
        <taxon>Bacillati</taxon>
        <taxon>Bacillota</taxon>
        <taxon>Negativicutes</taxon>
        <taxon>Veillonellales</taxon>
        <taxon>Veillonellaceae</taxon>
        <taxon>Veillonella</taxon>
    </lineage>
</organism>
<name>A0A380NMN2_9FIRM</name>
<feature type="domain" description="THIF-type NAD/FAD binding fold" evidence="1">
    <location>
        <begin position="11"/>
        <end position="231"/>
    </location>
</feature>
<keyword evidence="2" id="KW-0808">Transferase</keyword>
<sequence length="233" mass="25747">MEHMLTRLEWLVGKEKLEDLGTKSVALFGCGGVGGFAMEALVRTGIGRLVLIDGDKVTVSNLNRQLIATQATIGRRKVEVAKERALSIRPDMQVDTYDIVYTKEAYPDFIKDIKVDFVIDAIDMVTAKLAIIETCQELGIPCISSMGTGNKMHPELLTIADISKTHTCPLAKVMRRELRKRGIKKQMVVFSTEKPMTPNRDDDSRSPGSCGFVPSVSGLMLASYVLRTLLEVE</sequence>
<keyword evidence="3" id="KW-1185">Reference proteome</keyword>
<dbReference type="InterPro" id="IPR045886">
    <property type="entry name" value="ThiF/MoeB/HesA"/>
</dbReference>
<accession>A0A380NMN2</accession>
<evidence type="ECO:0000259" key="1">
    <source>
        <dbReference type="Pfam" id="PF00899"/>
    </source>
</evidence>
<dbReference type="EC" id="2.7.7.73" evidence="2"/>
<dbReference type="GO" id="GO:0016779">
    <property type="term" value="F:nucleotidyltransferase activity"/>
    <property type="evidence" value="ECO:0007669"/>
    <property type="project" value="UniProtKB-KW"/>
</dbReference>
<dbReference type="AlphaFoldDB" id="A0A380NMN2"/>
<protein>
    <submittedName>
        <fullName evidence="2">Sulfur carrier protein ThiS adenylyltransferase</fullName>
        <ecNumber evidence="2">2.7.7.73</ecNumber>
    </submittedName>
</protein>
<dbReference type="OrthoDB" id="9804150at2"/>
<dbReference type="SUPFAM" id="SSF69572">
    <property type="entry name" value="Activating enzymes of the ubiquitin-like proteins"/>
    <property type="match status" value="1"/>
</dbReference>